<protein>
    <submittedName>
        <fullName evidence="1">Uncharacterized protein</fullName>
    </submittedName>
</protein>
<organism evidence="1 2">
    <name type="scientific">Siccirubricoccus soli</name>
    <dbReference type="NCBI Taxonomy" id="2899147"/>
    <lineage>
        <taxon>Bacteria</taxon>
        <taxon>Pseudomonadati</taxon>
        <taxon>Pseudomonadota</taxon>
        <taxon>Alphaproteobacteria</taxon>
        <taxon>Acetobacterales</taxon>
        <taxon>Roseomonadaceae</taxon>
        <taxon>Siccirubricoccus</taxon>
    </lineage>
</organism>
<evidence type="ECO:0000313" key="2">
    <source>
        <dbReference type="Proteomes" id="UP001523392"/>
    </source>
</evidence>
<comment type="caution">
    <text evidence="1">The sequence shown here is derived from an EMBL/GenBank/DDBJ whole genome shotgun (WGS) entry which is preliminary data.</text>
</comment>
<sequence>MSDSHAMDAQQAKAARALVGRFEVVLAFPVLYAGWECDPTAWIGRDADGRLHGLTTGHGAVCSMSADELLERLEEYRRVAALTQRALLMLRKQEGGA</sequence>
<proteinExistence type="predicted"/>
<keyword evidence="2" id="KW-1185">Reference proteome</keyword>
<name>A0ABT1D2E2_9PROT</name>
<reference evidence="1 2" key="1">
    <citation type="submission" date="2021-12" db="EMBL/GenBank/DDBJ databases">
        <title>Siccirubricoccus leaddurans sp. nov., a high concentration Zn2+ tolerance bacterium.</title>
        <authorList>
            <person name="Cao Y."/>
        </authorList>
    </citation>
    <scope>NUCLEOTIDE SEQUENCE [LARGE SCALE GENOMIC DNA]</scope>
    <source>
        <strain evidence="1 2">KC 17139</strain>
    </source>
</reference>
<evidence type="ECO:0000313" key="1">
    <source>
        <dbReference type="EMBL" id="MCO6416067.1"/>
    </source>
</evidence>
<accession>A0ABT1D2E2</accession>
<gene>
    <name evidence="1" type="ORF">JYK14_07770</name>
</gene>
<dbReference type="Proteomes" id="UP001523392">
    <property type="component" value="Unassembled WGS sequence"/>
</dbReference>
<dbReference type="EMBL" id="JAFIRR010000045">
    <property type="protein sequence ID" value="MCO6416067.1"/>
    <property type="molecule type" value="Genomic_DNA"/>
</dbReference>
<dbReference type="RefSeq" id="WP_252952676.1">
    <property type="nucleotide sequence ID" value="NZ_JAFIRR010000045.1"/>
</dbReference>